<keyword evidence="2" id="KW-0732">Signal</keyword>
<dbReference type="OrthoDB" id="5288390at2"/>
<feature type="compositionally biased region" description="Acidic residues" evidence="1">
    <location>
        <begin position="36"/>
        <end position="52"/>
    </location>
</feature>
<organism evidence="3 4">
    <name type="scientific">Plesiocystis pacifica SIR-1</name>
    <dbReference type="NCBI Taxonomy" id="391625"/>
    <lineage>
        <taxon>Bacteria</taxon>
        <taxon>Pseudomonadati</taxon>
        <taxon>Myxococcota</taxon>
        <taxon>Polyangia</taxon>
        <taxon>Nannocystales</taxon>
        <taxon>Nannocystaceae</taxon>
        <taxon>Plesiocystis</taxon>
    </lineage>
</organism>
<protein>
    <submittedName>
        <fullName evidence="3">Putative lipoprotein</fullName>
    </submittedName>
</protein>
<dbReference type="EMBL" id="ABCS01000086">
    <property type="protein sequence ID" value="EDM75592.1"/>
    <property type="molecule type" value="Genomic_DNA"/>
</dbReference>
<dbReference type="AlphaFoldDB" id="A6GET0"/>
<reference evidence="3 4" key="1">
    <citation type="submission" date="2007-06" db="EMBL/GenBank/DDBJ databases">
        <authorList>
            <person name="Shimkets L."/>
            <person name="Ferriera S."/>
            <person name="Johnson J."/>
            <person name="Kravitz S."/>
            <person name="Beeson K."/>
            <person name="Sutton G."/>
            <person name="Rogers Y.-H."/>
            <person name="Friedman R."/>
            <person name="Frazier M."/>
            <person name="Venter J.C."/>
        </authorList>
    </citation>
    <scope>NUCLEOTIDE SEQUENCE [LARGE SCALE GENOMIC DNA]</scope>
    <source>
        <strain evidence="3 4">SIR-1</strain>
    </source>
</reference>
<comment type="caution">
    <text evidence="3">The sequence shown here is derived from an EMBL/GenBank/DDBJ whole genome shotgun (WGS) entry which is preliminary data.</text>
</comment>
<dbReference type="STRING" id="391625.PPSIR1_00075"/>
<evidence type="ECO:0000313" key="3">
    <source>
        <dbReference type="EMBL" id="EDM75592.1"/>
    </source>
</evidence>
<dbReference type="eggNOG" id="COG1470">
    <property type="taxonomic scope" value="Bacteria"/>
</dbReference>
<name>A6GET0_9BACT</name>
<evidence type="ECO:0000313" key="4">
    <source>
        <dbReference type="Proteomes" id="UP000005801"/>
    </source>
</evidence>
<gene>
    <name evidence="3" type="ORF">PPSIR1_00075</name>
</gene>
<dbReference type="PROSITE" id="PS51257">
    <property type="entry name" value="PROKAR_LIPOPROTEIN"/>
    <property type="match status" value="1"/>
</dbReference>
<evidence type="ECO:0000256" key="1">
    <source>
        <dbReference type="SAM" id="MobiDB-lite"/>
    </source>
</evidence>
<feature type="region of interest" description="Disordered" evidence="1">
    <location>
        <begin position="35"/>
        <end position="75"/>
    </location>
</feature>
<evidence type="ECO:0000256" key="2">
    <source>
        <dbReference type="SAM" id="SignalP"/>
    </source>
</evidence>
<proteinExistence type="predicted"/>
<dbReference type="Proteomes" id="UP000005801">
    <property type="component" value="Unassembled WGS sequence"/>
</dbReference>
<feature type="signal peptide" evidence="2">
    <location>
        <begin position="1"/>
        <end position="19"/>
    </location>
</feature>
<dbReference type="SUPFAM" id="SSF53300">
    <property type="entry name" value="vWA-like"/>
    <property type="match status" value="1"/>
</dbReference>
<keyword evidence="4" id="KW-1185">Reference proteome</keyword>
<feature type="chain" id="PRO_5002697381" evidence="2">
    <location>
        <begin position="20"/>
        <end position="350"/>
    </location>
</feature>
<dbReference type="RefSeq" id="WP_006975220.1">
    <property type="nucleotide sequence ID" value="NZ_ABCS01000086.1"/>
</dbReference>
<sequence>MTKPLVSRSILALSLFAFACVSEEPPDEAVTVGLDELGEDDGEGADQGDEASTDTGPLLDMGQEEAGPGTTGDGDDGCKKIDLLFVIDNSGSMLTEQTNLIAAFPAFADTIQDVLPEASDLHVAVTTTDDLGLAPGSFGQDAQPFAEDPCVNTLGGLIDRETPADGNSGYGEPCGFSSGARYMVNGPDLAEEFACAAAVGVHGNGLERHADAILGALDPGSSCAQGFVRDDALLVIVVITDEDDDWSEPDISDAQARIDQWYAAIEAVEGGVETNVVFTLISGGSPPWGTCPPFEISDPDTAKESDVLTGLAQRFTNAFEADVCAPGYVDVFAEAIGVIETACETFVPIE</sequence>
<dbReference type="Gene3D" id="3.40.50.410">
    <property type="entry name" value="von Willebrand factor, type A domain"/>
    <property type="match status" value="1"/>
</dbReference>
<keyword evidence="3" id="KW-0449">Lipoprotein</keyword>
<dbReference type="InterPro" id="IPR036465">
    <property type="entry name" value="vWFA_dom_sf"/>
</dbReference>
<accession>A6GET0</accession>